<feature type="compositionally biased region" description="Low complexity" evidence="1">
    <location>
        <begin position="166"/>
        <end position="192"/>
    </location>
</feature>
<feature type="region of interest" description="Disordered" evidence="1">
    <location>
        <begin position="166"/>
        <end position="200"/>
    </location>
</feature>
<accession>A0A6C0K1C3</accession>
<dbReference type="AlphaFoldDB" id="A0A6C0K1C3"/>
<evidence type="ECO:0000256" key="1">
    <source>
        <dbReference type="SAM" id="MobiDB-lite"/>
    </source>
</evidence>
<feature type="transmembrane region" description="Helical" evidence="2">
    <location>
        <begin position="6"/>
        <end position="23"/>
    </location>
</feature>
<feature type="region of interest" description="Disordered" evidence="1">
    <location>
        <begin position="112"/>
        <end position="145"/>
    </location>
</feature>
<organism evidence="3">
    <name type="scientific">viral metagenome</name>
    <dbReference type="NCBI Taxonomy" id="1070528"/>
    <lineage>
        <taxon>unclassified sequences</taxon>
        <taxon>metagenomes</taxon>
        <taxon>organismal metagenomes</taxon>
    </lineage>
</organism>
<protein>
    <submittedName>
        <fullName evidence="3">Uncharacterized protein</fullName>
    </submittedName>
</protein>
<feature type="transmembrane region" description="Helical" evidence="2">
    <location>
        <begin position="50"/>
        <end position="66"/>
    </location>
</feature>
<feature type="transmembrane region" description="Helical" evidence="2">
    <location>
        <begin position="28"/>
        <end position="44"/>
    </location>
</feature>
<reference evidence="3" key="1">
    <citation type="journal article" date="2020" name="Nature">
        <title>Giant virus diversity and host interactions through global metagenomics.</title>
        <authorList>
            <person name="Schulz F."/>
            <person name="Roux S."/>
            <person name="Paez-Espino D."/>
            <person name="Jungbluth S."/>
            <person name="Walsh D.A."/>
            <person name="Denef V.J."/>
            <person name="McMahon K.D."/>
            <person name="Konstantinidis K.T."/>
            <person name="Eloe-Fadrosh E.A."/>
            <person name="Kyrpides N.C."/>
            <person name="Woyke T."/>
        </authorList>
    </citation>
    <scope>NUCLEOTIDE SEQUENCE</scope>
    <source>
        <strain evidence="3">GVMAG-S-1101165-84</strain>
    </source>
</reference>
<proteinExistence type="predicted"/>
<sequence>MVSNTFTFILALVALGIYSLYVLSSQGVLGLLVSFAIALITAAFVDKFEYIVISVLVIGLTYILAMHKLNCRLEGFGTDQDDVGTILKLNNRLTQNSVKPTLSTLNRSIEGFAPADNSTEDEEEEDADSSTSTAAPVAELSNTTKQIDQDASAIANANINTNATMNSSTASPVAQPSAASTAAADVDTTATQRESFQDEENSGLFKLGQLPSESKAGPFVDVASTMSKAMGNLKPDQIAAMTAESKSLLETQQQLMGMLESMRPVLQDGRQLLDTFGSIFGGMGGMGMKM</sequence>
<dbReference type="EMBL" id="MN740781">
    <property type="protein sequence ID" value="QHU11353.1"/>
    <property type="molecule type" value="Genomic_DNA"/>
</dbReference>
<feature type="compositionally biased region" description="Acidic residues" evidence="1">
    <location>
        <begin position="118"/>
        <end position="128"/>
    </location>
</feature>
<name>A0A6C0K1C3_9ZZZZ</name>
<keyword evidence="2" id="KW-0472">Membrane</keyword>
<keyword evidence="2" id="KW-0812">Transmembrane</keyword>
<keyword evidence="2" id="KW-1133">Transmembrane helix</keyword>
<evidence type="ECO:0000256" key="2">
    <source>
        <dbReference type="SAM" id="Phobius"/>
    </source>
</evidence>
<evidence type="ECO:0000313" key="3">
    <source>
        <dbReference type="EMBL" id="QHU11353.1"/>
    </source>
</evidence>